<protein>
    <submittedName>
        <fullName evidence="3">IS5 family transposase</fullName>
    </submittedName>
</protein>
<comment type="caution">
    <text evidence="3">The sequence shown here is derived from an EMBL/GenBank/DDBJ whole genome shotgun (WGS) entry which is preliminary data.</text>
</comment>
<dbReference type="NCBIfam" id="NF033580">
    <property type="entry name" value="transpos_IS5_3"/>
    <property type="match status" value="1"/>
</dbReference>
<dbReference type="EMBL" id="JBHTND010000085">
    <property type="protein sequence ID" value="MFD1304206.1"/>
    <property type="molecule type" value="Genomic_DNA"/>
</dbReference>
<evidence type="ECO:0000313" key="3">
    <source>
        <dbReference type="EMBL" id="MFD1304206.1"/>
    </source>
</evidence>
<feature type="domain" description="Transposase IS4-like" evidence="1">
    <location>
        <begin position="88"/>
        <end position="246"/>
    </location>
</feature>
<gene>
    <name evidence="3" type="ORF">ACFQ4G_21900</name>
</gene>
<dbReference type="PANTHER" id="PTHR46637">
    <property type="entry name" value="TIS1421-TRANSPOSASE PROTEIN A"/>
    <property type="match status" value="1"/>
</dbReference>
<dbReference type="InterPro" id="IPR002559">
    <property type="entry name" value="Transposase_11"/>
</dbReference>
<dbReference type="RefSeq" id="WP_379041127.1">
    <property type="nucleotide sequence ID" value="NZ_JBHTND010000085.1"/>
</dbReference>
<proteinExistence type="predicted"/>
<organism evidence="3 4">
    <name type="scientific">Methylobacterium marchantiae</name>
    <dbReference type="NCBI Taxonomy" id="600331"/>
    <lineage>
        <taxon>Bacteria</taxon>
        <taxon>Pseudomonadati</taxon>
        <taxon>Pseudomonadota</taxon>
        <taxon>Alphaproteobacteria</taxon>
        <taxon>Hyphomicrobiales</taxon>
        <taxon>Methylobacteriaceae</taxon>
        <taxon>Methylobacterium</taxon>
    </lineage>
</organism>
<dbReference type="Proteomes" id="UP001597176">
    <property type="component" value="Unassembled WGS sequence"/>
</dbReference>
<reference evidence="4" key="1">
    <citation type="journal article" date="2019" name="Int. J. Syst. Evol. Microbiol.">
        <title>The Global Catalogue of Microorganisms (GCM) 10K type strain sequencing project: providing services to taxonomists for standard genome sequencing and annotation.</title>
        <authorList>
            <consortium name="The Broad Institute Genomics Platform"/>
            <consortium name="The Broad Institute Genome Sequencing Center for Infectious Disease"/>
            <person name="Wu L."/>
            <person name="Ma J."/>
        </authorList>
    </citation>
    <scope>NUCLEOTIDE SEQUENCE [LARGE SCALE GENOMIC DNA]</scope>
    <source>
        <strain evidence="4">CCUG 56108</strain>
    </source>
</reference>
<dbReference type="Pfam" id="PF01609">
    <property type="entry name" value="DDE_Tnp_1"/>
    <property type="match status" value="1"/>
</dbReference>
<accession>A0ABW3X3Y2</accession>
<evidence type="ECO:0000313" key="4">
    <source>
        <dbReference type="Proteomes" id="UP001597176"/>
    </source>
</evidence>
<sequence>MPMARFDLTDAEWAAIEPVLPTDTRGVERVDDRRVLNGIFWRLRTGAPWADIPARYGPQTTCGNRFRRWRKAGVWDRLLDAVSKAYDGDVQMIDATSVRVHQHAATAKKDDRSRCMGHSRGGLTTKIHALVDAEGRPIALKLTEGQAHDGRSSDDMLGALGPGQTLLGDRAYDSDERRDRLAQQGAWANVRPMPNRKNVPAFSAFLYRYRNLVERFFNKIKHFRAVATRYDKDPANYLASVKLAAVRIWLRSYESTT</sequence>
<evidence type="ECO:0000259" key="2">
    <source>
        <dbReference type="Pfam" id="PF13340"/>
    </source>
</evidence>
<name>A0ABW3X3Y2_9HYPH</name>
<dbReference type="InterPro" id="IPR025161">
    <property type="entry name" value="IS402-like_dom"/>
</dbReference>
<keyword evidence="4" id="KW-1185">Reference proteome</keyword>
<dbReference type="InterPro" id="IPR052909">
    <property type="entry name" value="Transposase_6_like"/>
</dbReference>
<dbReference type="PANTHER" id="PTHR46637:SF1">
    <property type="entry name" value="BLL5188 PROTEIN"/>
    <property type="match status" value="1"/>
</dbReference>
<dbReference type="Pfam" id="PF13340">
    <property type="entry name" value="DUF4096"/>
    <property type="match status" value="1"/>
</dbReference>
<evidence type="ECO:0000259" key="1">
    <source>
        <dbReference type="Pfam" id="PF01609"/>
    </source>
</evidence>
<feature type="domain" description="Insertion element IS402-like" evidence="2">
    <location>
        <begin position="8"/>
        <end position="78"/>
    </location>
</feature>